<sequence>MVGRYRRVFPLTLVATLAAMVSHGATYQPLWAQPSPTIVCSYDPSTGAANPLGMRTFITMTETGGTTEVSYEQLGSFVPGPVEAVLTNKRALIFPNTSIDEARQLLLNTDQYYQELVGFNDPEGFGPVNNTLVCRASAVAAPPVPPRSTAAAELPDLGGNTTREELPNLGGPIVGGPIPTGSPTSQADAAPTTFYSTIAGLADGNYRYVSGPADERAYSDQELLNRGGVLFVFSKQGNAVIGNYSYIDGDSICVTGRVSGNTITGQAYPADGMVNDLETDVAFWGPATFLQVRRPQGDDGQRYYGSATLELNDFSRINAGGSLPPSTCQ</sequence>
<evidence type="ECO:0000313" key="2">
    <source>
        <dbReference type="EMBL" id="MBT9312536.1"/>
    </source>
</evidence>
<evidence type="ECO:0000256" key="1">
    <source>
        <dbReference type="SAM" id="SignalP"/>
    </source>
</evidence>
<gene>
    <name evidence="2" type="ORF">IXB28_09990</name>
</gene>
<feature type="signal peptide" evidence="1">
    <location>
        <begin position="1"/>
        <end position="24"/>
    </location>
</feature>
<evidence type="ECO:0000313" key="3">
    <source>
        <dbReference type="Proteomes" id="UP001196661"/>
    </source>
</evidence>
<accession>A0ABS5Y3Z3</accession>
<protein>
    <submittedName>
        <fullName evidence="2">Uncharacterized protein</fullName>
    </submittedName>
</protein>
<reference evidence="2 3" key="1">
    <citation type="journal article" date="2021" name="Mar. Drugs">
        <title>Genome Reduction and Secondary Metabolism of the Marine Sponge-Associated Cyanobacterium Leptothoe.</title>
        <authorList>
            <person name="Konstantinou D."/>
            <person name="Popin R.V."/>
            <person name="Fewer D.P."/>
            <person name="Sivonen K."/>
            <person name="Gkelis S."/>
        </authorList>
    </citation>
    <scope>NUCLEOTIDE SEQUENCE [LARGE SCALE GENOMIC DNA]</scope>
    <source>
        <strain evidence="2 3">TAU-MAC 1615</strain>
    </source>
</reference>
<keyword evidence="1" id="KW-0732">Signal</keyword>
<dbReference type="EMBL" id="JADOER010000009">
    <property type="protein sequence ID" value="MBT9312536.1"/>
    <property type="molecule type" value="Genomic_DNA"/>
</dbReference>
<dbReference type="Proteomes" id="UP001196661">
    <property type="component" value="Unassembled WGS sequence"/>
</dbReference>
<feature type="chain" id="PRO_5046229221" evidence="1">
    <location>
        <begin position="25"/>
        <end position="329"/>
    </location>
</feature>
<organism evidence="2 3">
    <name type="scientific">Leptothoe kymatousa TAU-MAC 1615</name>
    <dbReference type="NCBI Taxonomy" id="2364775"/>
    <lineage>
        <taxon>Bacteria</taxon>
        <taxon>Bacillati</taxon>
        <taxon>Cyanobacteriota</taxon>
        <taxon>Cyanophyceae</taxon>
        <taxon>Nodosilineales</taxon>
        <taxon>Cymatolegaceae</taxon>
        <taxon>Leptothoe</taxon>
        <taxon>Leptothoe kymatousa</taxon>
    </lineage>
</organism>
<dbReference type="RefSeq" id="WP_215618436.1">
    <property type="nucleotide sequence ID" value="NZ_JADOER010000009.1"/>
</dbReference>
<name>A0ABS5Y3Z3_9CYAN</name>
<keyword evidence="3" id="KW-1185">Reference proteome</keyword>
<proteinExistence type="predicted"/>
<comment type="caution">
    <text evidence="2">The sequence shown here is derived from an EMBL/GenBank/DDBJ whole genome shotgun (WGS) entry which is preliminary data.</text>
</comment>